<evidence type="ECO:0000313" key="4">
    <source>
        <dbReference type="Proteomes" id="UP000249464"/>
    </source>
</evidence>
<gene>
    <name evidence="3" type="primary">BQ5605_C027g10309</name>
    <name evidence="3" type="ORF">BQ5605_C027G10309</name>
</gene>
<protein>
    <submittedName>
        <fullName evidence="3">BQ5605_C027g10309 protein</fullName>
    </submittedName>
</protein>
<keyword evidence="1" id="KW-0812">Transmembrane</keyword>
<feature type="domain" description="Reverse transcriptase Ty1/copia-type" evidence="2">
    <location>
        <begin position="90"/>
        <end position="216"/>
    </location>
</feature>
<dbReference type="STRING" id="796604.A0A2X0PGJ8"/>
<dbReference type="Pfam" id="PF07727">
    <property type="entry name" value="RVT_2"/>
    <property type="match status" value="1"/>
</dbReference>
<name>A0A2X0PGJ8_9BASI</name>
<evidence type="ECO:0000313" key="3">
    <source>
        <dbReference type="EMBL" id="SGZ28309.1"/>
    </source>
</evidence>
<keyword evidence="1" id="KW-1133">Transmembrane helix</keyword>
<accession>A0A2X0PGJ8</accession>
<feature type="transmembrane region" description="Helical" evidence="1">
    <location>
        <begin position="12"/>
        <end position="31"/>
    </location>
</feature>
<evidence type="ECO:0000259" key="2">
    <source>
        <dbReference type="Pfam" id="PF07727"/>
    </source>
</evidence>
<evidence type="ECO:0000256" key="1">
    <source>
        <dbReference type="SAM" id="Phobius"/>
    </source>
</evidence>
<keyword evidence="1" id="KW-0472">Membrane</keyword>
<sequence>MTTLRSVIHDYLLAMVTSTGLIVSVAIRVCSKTLTRATFYRSFEPELIETVSTRHPLFPKTFKDAMASPEAESESWYAASVKELNSMGLHKEDAEGNIISLKARLVVQGFAQRLGIDYNETFAPVSSITTILLLIALSAAHGLTLEQFDYDSAFLNGILEEDVYMKVSDGWPGGSRPGQALKLLKSMYGTKQAPRQWNAALHKLMTDRGYTRSNVDACL</sequence>
<dbReference type="InterPro" id="IPR013103">
    <property type="entry name" value="RVT_2"/>
</dbReference>
<dbReference type="EMBL" id="FQNC01000089">
    <property type="protein sequence ID" value="SGZ28309.1"/>
    <property type="molecule type" value="Genomic_DNA"/>
</dbReference>
<dbReference type="AlphaFoldDB" id="A0A2X0PGJ8"/>
<dbReference type="Proteomes" id="UP000249464">
    <property type="component" value="Unassembled WGS sequence"/>
</dbReference>
<reference evidence="3 4" key="1">
    <citation type="submission" date="2016-11" db="EMBL/GenBank/DDBJ databases">
        <authorList>
            <person name="Jaros S."/>
            <person name="Januszkiewicz K."/>
            <person name="Wedrychowicz H."/>
        </authorList>
    </citation>
    <scope>NUCLEOTIDE SEQUENCE [LARGE SCALE GENOMIC DNA]</scope>
</reference>
<organism evidence="3 4">
    <name type="scientific">Microbotryum silenes-dioicae</name>
    <dbReference type="NCBI Taxonomy" id="796604"/>
    <lineage>
        <taxon>Eukaryota</taxon>
        <taxon>Fungi</taxon>
        <taxon>Dikarya</taxon>
        <taxon>Basidiomycota</taxon>
        <taxon>Pucciniomycotina</taxon>
        <taxon>Microbotryomycetes</taxon>
        <taxon>Microbotryales</taxon>
        <taxon>Microbotryaceae</taxon>
        <taxon>Microbotryum</taxon>
    </lineage>
</organism>
<proteinExistence type="predicted"/>
<keyword evidence="4" id="KW-1185">Reference proteome</keyword>